<gene>
    <name evidence="1" type="ORF">GGP61_001548</name>
</gene>
<organism evidence="1 2">
    <name type="scientific">Salinibacter ruber</name>
    <dbReference type="NCBI Taxonomy" id="146919"/>
    <lineage>
        <taxon>Bacteria</taxon>
        <taxon>Pseudomonadati</taxon>
        <taxon>Rhodothermota</taxon>
        <taxon>Rhodothermia</taxon>
        <taxon>Rhodothermales</taxon>
        <taxon>Salinibacteraceae</taxon>
        <taxon>Salinibacter</taxon>
    </lineage>
</organism>
<evidence type="ECO:0000313" key="2">
    <source>
        <dbReference type="Proteomes" id="UP001155057"/>
    </source>
</evidence>
<dbReference type="Proteomes" id="UP001155057">
    <property type="component" value="Unassembled WGS sequence"/>
</dbReference>
<protein>
    <submittedName>
        <fullName evidence="1">Uncharacterized protein</fullName>
    </submittedName>
</protein>
<sequence>MRSLEEDDPTRWLKRSARLLTRRQTQAFPAGGRTKKPYAIENLIYKALRIADMADTLDLMSAGSELRDYLIANHVDDASR</sequence>
<comment type="caution">
    <text evidence="1">The sequence shown here is derived from an EMBL/GenBank/DDBJ whole genome shotgun (WGS) entry which is preliminary data.</text>
</comment>
<evidence type="ECO:0000313" key="1">
    <source>
        <dbReference type="EMBL" id="MCS3709944.1"/>
    </source>
</evidence>
<reference evidence="1" key="1">
    <citation type="submission" date="2022-08" db="EMBL/GenBank/DDBJ databases">
        <title>Genomic Encyclopedia of Type Strains, Phase V (KMG-V): Genome sequencing to study the core and pangenomes of soil and plant-associated prokaryotes.</title>
        <authorList>
            <person name="Whitman W."/>
        </authorList>
    </citation>
    <scope>NUCLEOTIDE SEQUENCE</scope>
    <source>
        <strain evidence="1">SP3049</strain>
    </source>
</reference>
<proteinExistence type="predicted"/>
<name>A0A9X2Q4H9_9BACT</name>
<accession>A0A9X2Q4H9</accession>
<dbReference type="AlphaFoldDB" id="A0A9X2Q4H9"/>
<dbReference type="EMBL" id="JANUAE010000004">
    <property type="protein sequence ID" value="MCS3709944.1"/>
    <property type="molecule type" value="Genomic_DNA"/>
</dbReference>